<dbReference type="InterPro" id="IPR014303">
    <property type="entry name" value="RNA_pol_sigma-70_ECF"/>
</dbReference>
<dbReference type="PANTHER" id="PTHR30173">
    <property type="entry name" value="SIGMA 19 FACTOR"/>
    <property type="match status" value="1"/>
</dbReference>
<dbReference type="InterPro" id="IPR014284">
    <property type="entry name" value="RNA_pol_sigma-70_dom"/>
</dbReference>
<evidence type="ECO:0000259" key="2">
    <source>
        <dbReference type="Pfam" id="PF04542"/>
    </source>
</evidence>
<feature type="domain" description="RNA polymerase sigma-70 region 2" evidence="2">
    <location>
        <begin position="15"/>
        <end position="77"/>
    </location>
</feature>
<dbReference type="Pfam" id="PF08281">
    <property type="entry name" value="Sigma70_r4_2"/>
    <property type="match status" value="1"/>
</dbReference>
<name>A0AAU7CSP6_9BACT</name>
<dbReference type="RefSeq" id="WP_406701232.1">
    <property type="nucleotide sequence ID" value="NZ_CP155447.1"/>
</dbReference>
<sequence length="297" mass="33057">MTTTHPEPLDAGEFEAQRRRLTGLAYRMLGSVAEAEDVVQEAYLRWHATDRAAVVNAPAFLSKIVTRLCLDQIKSARSRREHYIGPWLPEPVLDDEPLDAETASDYAHDLSMTLMLALERLSPLERAAFLLHDVFDVEFGQVAKTLGRSEPACRQLAARARAHVKESQPRFPVPPETGARLAEAFLTATRSGDADTLTRMLAEDAVLSSDGGGKRTAALRPIFGRDKITRFFVGLAAKYRQYEQYTVTPTRINGQPGFIITEPDGCIHTLAIDLRDGFVASIYIVRNPDKLKHLTRT</sequence>
<accession>A0AAU7CSP6</accession>
<dbReference type="Gene3D" id="1.10.1740.10">
    <property type="match status" value="1"/>
</dbReference>
<evidence type="ECO:0000259" key="3">
    <source>
        <dbReference type="Pfam" id="PF08281"/>
    </source>
</evidence>
<dbReference type="NCBIfam" id="TIGR02957">
    <property type="entry name" value="SigX4"/>
    <property type="match status" value="1"/>
</dbReference>
<dbReference type="Gene3D" id="3.10.450.50">
    <property type="match status" value="1"/>
</dbReference>
<dbReference type="EMBL" id="CP155447">
    <property type="protein sequence ID" value="XBH08384.1"/>
    <property type="molecule type" value="Genomic_DNA"/>
</dbReference>
<dbReference type="InterPro" id="IPR013324">
    <property type="entry name" value="RNA_pol_sigma_r3/r4-like"/>
</dbReference>
<reference evidence="4" key="1">
    <citation type="submission" date="2024-05" db="EMBL/GenBank/DDBJ databases">
        <title>Planctomycetes of the genus Singulisphaera possess chitinolytic capabilities.</title>
        <authorList>
            <person name="Ivanova A."/>
        </authorList>
    </citation>
    <scope>NUCLEOTIDE SEQUENCE</scope>
    <source>
        <strain evidence="4">Ch08T</strain>
    </source>
</reference>
<proteinExistence type="predicted"/>
<dbReference type="GO" id="GO:0016987">
    <property type="term" value="F:sigma factor activity"/>
    <property type="evidence" value="ECO:0007669"/>
    <property type="project" value="InterPro"/>
</dbReference>
<dbReference type="PANTHER" id="PTHR30173:SF36">
    <property type="entry name" value="ECF RNA POLYMERASE SIGMA FACTOR SIGJ"/>
    <property type="match status" value="1"/>
</dbReference>
<dbReference type="InterPro" id="IPR013249">
    <property type="entry name" value="RNA_pol_sigma70_r4_t2"/>
</dbReference>
<dbReference type="SUPFAM" id="SSF54427">
    <property type="entry name" value="NTF2-like"/>
    <property type="match status" value="1"/>
</dbReference>
<dbReference type="Gene3D" id="1.10.10.10">
    <property type="entry name" value="Winged helix-like DNA-binding domain superfamily/Winged helix DNA-binding domain"/>
    <property type="match status" value="1"/>
</dbReference>
<dbReference type="InterPro" id="IPR013325">
    <property type="entry name" value="RNA_pol_sigma_r2"/>
</dbReference>
<protein>
    <submittedName>
        <fullName evidence="4">Sigma-70 family RNA polymerase sigma factor</fullName>
    </submittedName>
</protein>
<comment type="subunit">
    <text evidence="1">Interacts transiently with the RNA polymerase catalytic core formed by RpoA, RpoB, RpoC and RpoZ (2 alpha, 1 beta, 1 beta' and 1 omega subunit) to form the RNA polymerase holoenzyme that can initiate transcription.</text>
</comment>
<dbReference type="GO" id="GO:0003677">
    <property type="term" value="F:DNA binding"/>
    <property type="evidence" value="ECO:0007669"/>
    <property type="project" value="InterPro"/>
</dbReference>
<evidence type="ECO:0000313" key="4">
    <source>
        <dbReference type="EMBL" id="XBH08384.1"/>
    </source>
</evidence>
<dbReference type="NCBIfam" id="NF007214">
    <property type="entry name" value="PRK09636.1"/>
    <property type="match status" value="1"/>
</dbReference>
<dbReference type="GO" id="GO:0006352">
    <property type="term" value="P:DNA-templated transcription initiation"/>
    <property type="evidence" value="ECO:0007669"/>
    <property type="project" value="InterPro"/>
</dbReference>
<dbReference type="InterPro" id="IPR036388">
    <property type="entry name" value="WH-like_DNA-bd_sf"/>
</dbReference>
<feature type="domain" description="RNA polymerase sigma factor 70 region 4 type 2" evidence="3">
    <location>
        <begin position="113"/>
        <end position="163"/>
    </location>
</feature>
<dbReference type="InterPro" id="IPR052704">
    <property type="entry name" value="ECF_Sigma-70_Domain"/>
</dbReference>
<dbReference type="AlphaFoldDB" id="A0AAU7CSP6"/>
<dbReference type="Pfam" id="PF04542">
    <property type="entry name" value="Sigma70_r2"/>
    <property type="match status" value="1"/>
</dbReference>
<evidence type="ECO:0000256" key="1">
    <source>
        <dbReference type="ARBA" id="ARBA00011344"/>
    </source>
</evidence>
<dbReference type="InterPro" id="IPR007627">
    <property type="entry name" value="RNA_pol_sigma70_r2"/>
</dbReference>
<dbReference type="SUPFAM" id="SSF88946">
    <property type="entry name" value="Sigma2 domain of RNA polymerase sigma factors"/>
    <property type="match status" value="1"/>
</dbReference>
<dbReference type="SUPFAM" id="SSF88659">
    <property type="entry name" value="Sigma3 and sigma4 domains of RNA polymerase sigma factors"/>
    <property type="match status" value="1"/>
</dbReference>
<dbReference type="InterPro" id="IPR032710">
    <property type="entry name" value="NTF2-like_dom_sf"/>
</dbReference>
<gene>
    <name evidence="4" type="ORF">V5E97_28485</name>
</gene>
<dbReference type="NCBIfam" id="TIGR02937">
    <property type="entry name" value="sigma70-ECF"/>
    <property type="match status" value="1"/>
</dbReference>
<organism evidence="4">
    <name type="scientific">Singulisphaera sp. Ch08</name>
    <dbReference type="NCBI Taxonomy" id="3120278"/>
    <lineage>
        <taxon>Bacteria</taxon>
        <taxon>Pseudomonadati</taxon>
        <taxon>Planctomycetota</taxon>
        <taxon>Planctomycetia</taxon>
        <taxon>Isosphaerales</taxon>
        <taxon>Isosphaeraceae</taxon>
        <taxon>Singulisphaera</taxon>
    </lineage>
</organism>